<dbReference type="InterPro" id="IPR047136">
    <property type="entry name" value="PurB_bact"/>
</dbReference>
<evidence type="ECO:0000259" key="3">
    <source>
        <dbReference type="Pfam" id="PF08328"/>
    </source>
</evidence>
<dbReference type="GO" id="GO:0006188">
    <property type="term" value="P:IMP biosynthetic process"/>
    <property type="evidence" value="ECO:0007669"/>
    <property type="project" value="InterPro"/>
</dbReference>
<dbReference type="Pfam" id="PF08328">
    <property type="entry name" value="ASL_C"/>
    <property type="match status" value="1"/>
</dbReference>
<accession>A0A0D3JEB1</accession>
<dbReference type="PaxDb" id="2903-EOD21846"/>
<feature type="domain" description="Adenylosuccinate lyase PurB C-terminal" evidence="3">
    <location>
        <begin position="3"/>
        <end position="72"/>
    </location>
</feature>
<dbReference type="AlphaFoldDB" id="A0A0D3JEB1"/>
<dbReference type="HOGENOM" id="CLU_2563219_0_0_1"/>
<dbReference type="Proteomes" id="UP000013827">
    <property type="component" value="Unassembled WGS sequence"/>
</dbReference>
<proteinExistence type="predicted"/>
<dbReference type="GeneID" id="17267391"/>
<evidence type="ECO:0000256" key="1">
    <source>
        <dbReference type="ARBA" id="ARBA00004706"/>
    </source>
</evidence>
<reference evidence="5" key="1">
    <citation type="journal article" date="2013" name="Nature">
        <title>Pan genome of the phytoplankton Emiliania underpins its global distribution.</title>
        <authorList>
            <person name="Read B.A."/>
            <person name="Kegel J."/>
            <person name="Klute M.J."/>
            <person name="Kuo A."/>
            <person name="Lefebvre S.C."/>
            <person name="Maumus F."/>
            <person name="Mayer C."/>
            <person name="Miller J."/>
            <person name="Monier A."/>
            <person name="Salamov A."/>
            <person name="Young J."/>
            <person name="Aguilar M."/>
            <person name="Claverie J.M."/>
            <person name="Frickenhaus S."/>
            <person name="Gonzalez K."/>
            <person name="Herman E.K."/>
            <person name="Lin Y.C."/>
            <person name="Napier J."/>
            <person name="Ogata H."/>
            <person name="Sarno A.F."/>
            <person name="Shmutz J."/>
            <person name="Schroeder D."/>
            <person name="de Vargas C."/>
            <person name="Verret F."/>
            <person name="von Dassow P."/>
            <person name="Valentin K."/>
            <person name="Van de Peer Y."/>
            <person name="Wheeler G."/>
            <person name="Dacks J.B."/>
            <person name="Delwiche C.F."/>
            <person name="Dyhrman S.T."/>
            <person name="Glockner G."/>
            <person name="John U."/>
            <person name="Richards T."/>
            <person name="Worden A.Z."/>
            <person name="Zhang X."/>
            <person name="Grigoriev I.V."/>
            <person name="Allen A.E."/>
            <person name="Bidle K."/>
            <person name="Borodovsky M."/>
            <person name="Bowler C."/>
            <person name="Brownlee C."/>
            <person name="Cock J.M."/>
            <person name="Elias M."/>
            <person name="Gladyshev V.N."/>
            <person name="Groth M."/>
            <person name="Guda C."/>
            <person name="Hadaegh A."/>
            <person name="Iglesias-Rodriguez M.D."/>
            <person name="Jenkins J."/>
            <person name="Jones B.M."/>
            <person name="Lawson T."/>
            <person name="Leese F."/>
            <person name="Lindquist E."/>
            <person name="Lobanov A."/>
            <person name="Lomsadze A."/>
            <person name="Malik S.B."/>
            <person name="Marsh M.E."/>
            <person name="Mackinder L."/>
            <person name="Mock T."/>
            <person name="Mueller-Roeber B."/>
            <person name="Pagarete A."/>
            <person name="Parker M."/>
            <person name="Probert I."/>
            <person name="Quesneville H."/>
            <person name="Raines C."/>
            <person name="Rensing S.A."/>
            <person name="Riano-Pachon D.M."/>
            <person name="Richier S."/>
            <person name="Rokitta S."/>
            <person name="Shiraiwa Y."/>
            <person name="Soanes D.M."/>
            <person name="van der Giezen M."/>
            <person name="Wahlund T.M."/>
            <person name="Williams B."/>
            <person name="Wilson W."/>
            <person name="Wolfe G."/>
            <person name="Wurch L.L."/>
        </authorList>
    </citation>
    <scope>NUCLEOTIDE SEQUENCE</scope>
</reference>
<evidence type="ECO:0000313" key="5">
    <source>
        <dbReference type="Proteomes" id="UP000013827"/>
    </source>
</evidence>
<protein>
    <recommendedName>
        <fullName evidence="3">Adenylosuccinate lyase PurB C-terminal domain-containing protein</fullName>
    </recommendedName>
</protein>
<dbReference type="KEGG" id="ehx:EMIHUDRAFT_458298"/>
<organism evidence="4 5">
    <name type="scientific">Emiliania huxleyi (strain CCMP1516)</name>
    <dbReference type="NCBI Taxonomy" id="280463"/>
    <lineage>
        <taxon>Eukaryota</taxon>
        <taxon>Haptista</taxon>
        <taxon>Haptophyta</taxon>
        <taxon>Prymnesiophyceae</taxon>
        <taxon>Isochrysidales</taxon>
        <taxon>Noelaerhabdaceae</taxon>
        <taxon>Emiliania</taxon>
    </lineage>
</organism>
<comment type="pathway">
    <text evidence="1">Purine metabolism; IMP biosynthesis via de novo pathway; 5-amino-1-(5-phospho-D-ribosyl)imidazole-4-carboxamide from 5-amino-1-(5-phospho-D-ribosyl)imidazole-4-carboxylate: step 2/2.</text>
</comment>
<dbReference type="EnsemblProtists" id="EOD21846">
    <property type="protein sequence ID" value="EOD21846"/>
    <property type="gene ID" value="EMIHUDRAFT_458298"/>
</dbReference>
<comment type="pathway">
    <text evidence="2">Purine metabolism; AMP biosynthesis via de novo pathway; AMP from IMP: step 2/2.</text>
</comment>
<keyword evidence="5" id="KW-1185">Reference proteome</keyword>
<dbReference type="RefSeq" id="XP_005774275.1">
    <property type="nucleotide sequence ID" value="XM_005774218.1"/>
</dbReference>
<name>A0A0D3JEB1_EMIH1</name>
<evidence type="ECO:0000256" key="2">
    <source>
        <dbReference type="ARBA" id="ARBA00004734"/>
    </source>
</evidence>
<dbReference type="GO" id="GO:0004018">
    <property type="term" value="F:N6-(1,2-dicarboxyethyl)AMP AMP-lyase (fumarate-forming) activity"/>
    <property type="evidence" value="ECO:0007669"/>
    <property type="project" value="InterPro"/>
</dbReference>
<sequence>MTAQAALAADLDNNWEVLAEPVQTVMRLYGVESELTRGRKIDAEGMRAFVATLDIPQEAKERLAALTPASYIGRAAELAKAI</sequence>
<dbReference type="PANTHER" id="PTHR43411:SF1">
    <property type="entry name" value="ADENYLOSUCCINATE LYASE"/>
    <property type="match status" value="1"/>
</dbReference>
<dbReference type="PANTHER" id="PTHR43411">
    <property type="entry name" value="ADENYLOSUCCINATE LYASE"/>
    <property type="match status" value="1"/>
</dbReference>
<dbReference type="Gene3D" id="1.10.40.30">
    <property type="entry name" value="Fumarase/aspartase (C-terminal domain)"/>
    <property type="match status" value="1"/>
</dbReference>
<dbReference type="STRING" id="2903.R1EFT0"/>
<reference evidence="4" key="2">
    <citation type="submission" date="2024-10" db="UniProtKB">
        <authorList>
            <consortium name="EnsemblProtists"/>
        </authorList>
    </citation>
    <scope>IDENTIFICATION</scope>
</reference>
<evidence type="ECO:0000313" key="4">
    <source>
        <dbReference type="EnsemblProtists" id="EOD21846"/>
    </source>
</evidence>
<dbReference type="eggNOG" id="KOG2700">
    <property type="taxonomic scope" value="Eukaryota"/>
</dbReference>
<dbReference type="InterPro" id="IPR013539">
    <property type="entry name" value="PurB_C"/>
</dbReference>